<sequence length="197" mass="21670">MIGFLNGTIIEINEKSLTLLTSSGVGYKVFTTLNTLLSKNEKDALEVFIYTVVKDDAIDLYGFVEKEELQMFEKLITVSGIGPRSALNILSVSNVNNIALAVENGEASLLSGIPGLGKRSCEKIVIELKGKLSHFIKAEMTTEDASEENDAKLALISLGYNEKDVNNAIKDIKQNNAQIFNNMQASEIIREILKDLR</sequence>
<gene>
    <name evidence="6" type="primary">ruvA_7</name>
    <name evidence="6" type="ORF">SDC9_21689</name>
</gene>
<keyword evidence="6" id="KW-0547">Nucleotide-binding</keyword>
<organism evidence="6">
    <name type="scientific">bioreactor metagenome</name>
    <dbReference type="NCBI Taxonomy" id="1076179"/>
    <lineage>
        <taxon>unclassified sequences</taxon>
        <taxon>metagenomes</taxon>
        <taxon>ecological metagenomes</taxon>
    </lineage>
</organism>
<dbReference type="InterPro" id="IPR010994">
    <property type="entry name" value="RuvA_2-like"/>
</dbReference>
<evidence type="ECO:0000313" key="6">
    <source>
        <dbReference type="EMBL" id="MPL75852.1"/>
    </source>
</evidence>
<evidence type="ECO:0000256" key="1">
    <source>
        <dbReference type="ARBA" id="ARBA00022490"/>
    </source>
</evidence>
<dbReference type="GO" id="GO:0016787">
    <property type="term" value="F:hydrolase activity"/>
    <property type="evidence" value="ECO:0007669"/>
    <property type="project" value="UniProtKB-KW"/>
</dbReference>
<dbReference type="AlphaFoldDB" id="A0A644UAK5"/>
<dbReference type="InterPro" id="IPR003583">
    <property type="entry name" value="Hlx-hairpin-Hlx_DNA-bd_motif"/>
</dbReference>
<dbReference type="GO" id="GO:0003677">
    <property type="term" value="F:DNA binding"/>
    <property type="evidence" value="ECO:0007669"/>
    <property type="project" value="UniProtKB-KW"/>
</dbReference>
<accession>A0A644UAK5</accession>
<evidence type="ECO:0000256" key="2">
    <source>
        <dbReference type="ARBA" id="ARBA00022763"/>
    </source>
</evidence>
<dbReference type="SUPFAM" id="SSF46929">
    <property type="entry name" value="DNA helicase RuvA subunit, C-terminal domain"/>
    <property type="match status" value="1"/>
</dbReference>
<dbReference type="Pfam" id="PF01330">
    <property type="entry name" value="RuvA_N"/>
    <property type="match status" value="1"/>
</dbReference>
<comment type="caution">
    <text evidence="6">The sequence shown here is derived from an EMBL/GenBank/DDBJ whole genome shotgun (WGS) entry which is preliminary data.</text>
</comment>
<keyword evidence="1" id="KW-0963">Cytoplasm</keyword>
<proteinExistence type="inferred from homology"/>
<dbReference type="EC" id="3.6.4.12" evidence="6"/>
<dbReference type="GO" id="GO:0005524">
    <property type="term" value="F:ATP binding"/>
    <property type="evidence" value="ECO:0007669"/>
    <property type="project" value="InterPro"/>
</dbReference>
<dbReference type="SUPFAM" id="SSF47781">
    <property type="entry name" value="RuvA domain 2-like"/>
    <property type="match status" value="1"/>
</dbReference>
<dbReference type="Gene3D" id="1.10.150.20">
    <property type="entry name" value="5' to 3' exonuclease, C-terminal subdomain"/>
    <property type="match status" value="1"/>
</dbReference>
<keyword evidence="6" id="KW-0378">Hydrolase</keyword>
<dbReference type="CDD" id="cd14332">
    <property type="entry name" value="UBA_RuvA_C"/>
    <property type="match status" value="1"/>
</dbReference>
<reference evidence="6" key="1">
    <citation type="submission" date="2019-08" db="EMBL/GenBank/DDBJ databases">
        <authorList>
            <person name="Kucharzyk K."/>
            <person name="Murdoch R.W."/>
            <person name="Higgins S."/>
            <person name="Loffler F."/>
        </authorList>
    </citation>
    <scope>NUCLEOTIDE SEQUENCE</scope>
</reference>
<evidence type="ECO:0000256" key="4">
    <source>
        <dbReference type="ARBA" id="ARBA00023204"/>
    </source>
</evidence>
<dbReference type="Gene3D" id="1.10.8.10">
    <property type="entry name" value="DNA helicase RuvA subunit, C-terminal domain"/>
    <property type="match status" value="1"/>
</dbReference>
<keyword evidence="3" id="KW-0238">DNA-binding</keyword>
<name>A0A644UAK5_9ZZZZ</name>
<dbReference type="InterPro" id="IPR013849">
    <property type="entry name" value="DNA_helicase_Holl-junc_RuvA_I"/>
</dbReference>
<dbReference type="InterPro" id="IPR036267">
    <property type="entry name" value="RuvA_C_sf"/>
</dbReference>
<dbReference type="InterPro" id="IPR000085">
    <property type="entry name" value="RuvA"/>
</dbReference>
<dbReference type="GO" id="GO:0006281">
    <property type="term" value="P:DNA repair"/>
    <property type="evidence" value="ECO:0007669"/>
    <property type="project" value="UniProtKB-KW"/>
</dbReference>
<dbReference type="EMBL" id="VSSQ01000092">
    <property type="protein sequence ID" value="MPL75852.1"/>
    <property type="molecule type" value="Genomic_DNA"/>
</dbReference>
<dbReference type="SUPFAM" id="SSF50249">
    <property type="entry name" value="Nucleic acid-binding proteins"/>
    <property type="match status" value="1"/>
</dbReference>
<dbReference type="GO" id="GO:0006310">
    <property type="term" value="P:DNA recombination"/>
    <property type="evidence" value="ECO:0007669"/>
    <property type="project" value="InterPro"/>
</dbReference>
<feature type="domain" description="Helix-hairpin-helix DNA-binding motif class 1" evidence="5">
    <location>
        <begin position="73"/>
        <end position="92"/>
    </location>
</feature>
<protein>
    <submittedName>
        <fullName evidence="6">Holliday junction ATP-dependent DNA helicase RuvA</fullName>
        <ecNumber evidence="6">3.6.4.12</ecNumber>
    </submittedName>
</protein>
<feature type="domain" description="Helix-hairpin-helix DNA-binding motif class 1" evidence="5">
    <location>
        <begin position="108"/>
        <end position="127"/>
    </location>
</feature>
<keyword evidence="2" id="KW-0227">DNA damage</keyword>
<evidence type="ECO:0000259" key="5">
    <source>
        <dbReference type="SMART" id="SM00278"/>
    </source>
</evidence>
<dbReference type="GO" id="GO:0009379">
    <property type="term" value="C:Holliday junction helicase complex"/>
    <property type="evidence" value="ECO:0007669"/>
    <property type="project" value="InterPro"/>
</dbReference>
<dbReference type="Pfam" id="PF14520">
    <property type="entry name" value="HHH_5"/>
    <property type="match status" value="1"/>
</dbReference>
<dbReference type="Pfam" id="PF07499">
    <property type="entry name" value="RuvA_C"/>
    <property type="match status" value="1"/>
</dbReference>
<dbReference type="HAMAP" id="MF_00031">
    <property type="entry name" value="DNA_HJ_migration_RuvA"/>
    <property type="match status" value="1"/>
</dbReference>
<dbReference type="InterPro" id="IPR012340">
    <property type="entry name" value="NA-bd_OB-fold"/>
</dbReference>
<evidence type="ECO:0000256" key="3">
    <source>
        <dbReference type="ARBA" id="ARBA00023125"/>
    </source>
</evidence>
<dbReference type="SMART" id="SM00278">
    <property type="entry name" value="HhH1"/>
    <property type="match status" value="2"/>
</dbReference>
<dbReference type="Gene3D" id="2.40.50.140">
    <property type="entry name" value="Nucleic acid-binding proteins"/>
    <property type="match status" value="1"/>
</dbReference>
<dbReference type="NCBIfam" id="TIGR00084">
    <property type="entry name" value="ruvA"/>
    <property type="match status" value="1"/>
</dbReference>
<keyword evidence="6" id="KW-0347">Helicase</keyword>
<dbReference type="GO" id="GO:0009378">
    <property type="term" value="F:four-way junction helicase activity"/>
    <property type="evidence" value="ECO:0007669"/>
    <property type="project" value="InterPro"/>
</dbReference>
<keyword evidence="4" id="KW-0234">DNA repair</keyword>
<dbReference type="InterPro" id="IPR011114">
    <property type="entry name" value="RuvA_C"/>
</dbReference>
<keyword evidence="6" id="KW-0067">ATP-binding</keyword>